<dbReference type="RefSeq" id="WP_153585091.1">
    <property type="nucleotide sequence ID" value="NZ_WJBU01000009.1"/>
</dbReference>
<accession>A0A844ATK0</accession>
<evidence type="ECO:0000313" key="2">
    <source>
        <dbReference type="EMBL" id="MRD47790.1"/>
    </source>
</evidence>
<keyword evidence="3" id="KW-1185">Reference proteome</keyword>
<dbReference type="GO" id="GO:0032259">
    <property type="term" value="P:methylation"/>
    <property type="evidence" value="ECO:0007669"/>
    <property type="project" value="UniProtKB-KW"/>
</dbReference>
<dbReference type="Proteomes" id="UP000487350">
    <property type="component" value="Unassembled WGS sequence"/>
</dbReference>
<proteinExistence type="predicted"/>
<dbReference type="Pfam" id="PF05050">
    <property type="entry name" value="Methyltransf_21"/>
    <property type="match status" value="1"/>
</dbReference>
<dbReference type="PANTHER" id="PTHR34203">
    <property type="entry name" value="METHYLTRANSFERASE, FKBM FAMILY PROTEIN"/>
    <property type="match status" value="1"/>
</dbReference>
<gene>
    <name evidence="2" type="ORF">GHT07_10915</name>
</gene>
<protein>
    <submittedName>
        <fullName evidence="2">FkbM family methyltransferase</fullName>
    </submittedName>
</protein>
<reference evidence="2 3" key="1">
    <citation type="submission" date="2019-11" db="EMBL/GenBank/DDBJ databases">
        <title>Caenimonas koreensis gen. nov., sp. nov., isolated from activated sludge.</title>
        <authorList>
            <person name="Seung H.R."/>
        </authorList>
    </citation>
    <scope>NUCLEOTIDE SEQUENCE [LARGE SCALE GENOMIC DNA]</scope>
    <source>
        <strain evidence="2 3">EMB320</strain>
    </source>
</reference>
<dbReference type="GO" id="GO:0008168">
    <property type="term" value="F:methyltransferase activity"/>
    <property type="evidence" value="ECO:0007669"/>
    <property type="project" value="UniProtKB-KW"/>
</dbReference>
<evidence type="ECO:0000259" key="1">
    <source>
        <dbReference type="Pfam" id="PF05050"/>
    </source>
</evidence>
<dbReference type="SUPFAM" id="SSF53335">
    <property type="entry name" value="S-adenosyl-L-methionine-dependent methyltransferases"/>
    <property type="match status" value="1"/>
</dbReference>
<keyword evidence="2" id="KW-0489">Methyltransferase</keyword>
<dbReference type="EMBL" id="WJBU01000009">
    <property type="protein sequence ID" value="MRD47790.1"/>
    <property type="molecule type" value="Genomic_DNA"/>
</dbReference>
<dbReference type="InterPro" id="IPR052514">
    <property type="entry name" value="SAM-dependent_MTase"/>
</dbReference>
<feature type="domain" description="Methyltransferase FkbM" evidence="1">
    <location>
        <begin position="75"/>
        <end position="241"/>
    </location>
</feature>
<dbReference type="InterPro" id="IPR006342">
    <property type="entry name" value="FkbM_mtfrase"/>
</dbReference>
<comment type="caution">
    <text evidence="2">The sequence shown here is derived from an EMBL/GenBank/DDBJ whole genome shotgun (WGS) entry which is preliminary data.</text>
</comment>
<dbReference type="OrthoDB" id="2529130at2"/>
<dbReference type="PANTHER" id="PTHR34203:SF15">
    <property type="entry name" value="SLL1173 PROTEIN"/>
    <property type="match status" value="1"/>
</dbReference>
<dbReference type="NCBIfam" id="TIGR01444">
    <property type="entry name" value="fkbM_fam"/>
    <property type="match status" value="1"/>
</dbReference>
<dbReference type="Gene3D" id="3.40.50.150">
    <property type="entry name" value="Vaccinia Virus protein VP39"/>
    <property type="match status" value="1"/>
</dbReference>
<keyword evidence="2" id="KW-0808">Transferase</keyword>
<evidence type="ECO:0000313" key="3">
    <source>
        <dbReference type="Proteomes" id="UP000487350"/>
    </source>
</evidence>
<organism evidence="2 3">
    <name type="scientific">Caenimonas koreensis DSM 17982</name>
    <dbReference type="NCBI Taxonomy" id="1121255"/>
    <lineage>
        <taxon>Bacteria</taxon>
        <taxon>Pseudomonadati</taxon>
        <taxon>Pseudomonadota</taxon>
        <taxon>Betaproteobacteria</taxon>
        <taxon>Burkholderiales</taxon>
        <taxon>Comamonadaceae</taxon>
        <taxon>Caenimonas</taxon>
    </lineage>
</organism>
<dbReference type="InterPro" id="IPR029063">
    <property type="entry name" value="SAM-dependent_MTases_sf"/>
</dbReference>
<name>A0A844ATK0_9BURK</name>
<sequence length="273" mass="29887">MAYPLRPIAFVLAASNHGMMIVNRNDYRMVDAAHGYGVGYQILNQSAFDPSEIGLAIALLDARRKHFGSGVCAIDGGANIGVHTIEWARHMHDWGYVMSFEAQEHVYYALAGNIAINNCMNVHAYQAALGEKAGELSIPHANPHVAASFGSLELRKRTNTEFIGQDISYAPEKMTTVPMMTLDSLSLPRCDFVKLDVEGMEADVLKGSLDLIKRTLPILMIEVIKSDQAVLESLLKPLGYQVFNLGMNLLAIHQADPTLKSVKISGNNFTLTA</sequence>
<dbReference type="AlphaFoldDB" id="A0A844ATK0"/>